<protein>
    <recommendedName>
        <fullName evidence="7">Bromo domain-containing protein</fullName>
    </recommendedName>
</protein>
<dbReference type="Pfam" id="PF00439">
    <property type="entry name" value="Bromodomain"/>
    <property type="match status" value="1"/>
</dbReference>
<feature type="compositionally biased region" description="Low complexity" evidence="6">
    <location>
        <begin position="1000"/>
        <end position="1019"/>
    </location>
</feature>
<dbReference type="STRING" id="90262.A0A1X2IKI6"/>
<sequence>MEQELYYLVAKFLAAGPCQESAKLLEQELDQHRQLLPHTMTYDGSQVPLTMDRLKKKYPDTNGNYLLSLLEHFLQYYKTTGDPQTLRGNALRHGDECLLTMLSAFVPGKHFDKSNYLTMTRKELSGLSVHRMLIAREMGVDIMQKSCTQTFLSTFYKERVTINGHRFPVFCLAFDKTNRRLFTGSDDYLVKVWCVRTGHLIYTIRGHYNVITDIAINEENTLIATASSDGYVRVWTMDGYKQVVCLRPISASAKPFTTVCFSPSPRAETRYLLATNEDGIVRLWKWNRSTLQFADPESPIAFACKFRARDKLRCSSFNYTGTKFAVAGDDGFVYVFSTIKNGPTDYGRFTKNANKSSNTDGQVRKRRRVPSALFPDKNGQDLPRPIEPIAILEGHMGSVTDLAFSHDGQRILSGSQDGTARIWSYNKQESNWTSIVLDIKETQDIPIVKPTSALETAEEAKKRLTDLSTTEQLDTMEFGTLILPLDQDLDNEQHNNQTILSNNNTSTSQQSIPLPTSDVPPTASANINITANAEHQDAEEAPKVSMITWSADDRLCVVATTHGDIKVYYAHNGEPACVLKGHKGETYAVDSHPQDSNTILSAGYDGNVILWDIRRQNVITWRNHRDRVFLDCKFSKDGMKYAITDDEGNCTLFGINGLDKDYAQTKNWTRGQYFYNDYLPVRYSSDGTFVDEQTNLPTDRLAPTPIIDLQGIEYPHQPRRGYGRDITIQSATFDTEDTQRSVCYDNDEQNSKAESTPPLPVMDRAQIAKRRRDFVKNDDDDENEAGTGTGTTLPPFQFPIPAAQAYLLPDDSNDEDYREEEAPSGRRDQSSDEDSDAEGDGGSDEFASTAYAEPFDEFESEDRLPVTRSRAGRRRQDSNSPDYSEEDVSPRIGGRTSTRLSSRRDQLSSSTGISAGRNNNGGRRTERNTRKRRRELQIQSDDEDAPVRPRRRTQMTRKSYIESDPDDIDESSEDDLVEVTDSGDDVQRSTASPGIEAGPSTSATASTATRRSATRSRSTVVDYAEDDDFMDPPTRKTGKRRMQPKSSDSEEEEVISTATRLQTAASTNPATGRQTRSSQQHTQQSTSASASKASSKDKGKKRATVSKPVIRKPIHRTNTLRDLTKDEIKMYAPSAWISMTQRSMEKYLPQMGDRVVLFVEGHRQYWENSEMREFFDEKYGPDMHTNDPVVFGIVTGLSWHVGPPCFCRLKFRVQELVNLRDVLNNHATPRWVSPSSSSSGAASYRNGEKSNNVSEITIEYSDEDGCPEFLVLWERFWASMAIFFGRADRHQRVDAMYDVGKYTGRVSTVNQTGMYWHKARSLSPWACYHIIWDDDSSPPEDLSPWEVVPTGENFSDWYDVGPSLSDHQIQRAKDVLNWIINTEDFFLYVHQVDYYDYSNYLSKIAYPICLDMVKMRLNNGYYRQFEAIIDDVDLIRKNAQNYNHQTSLAYKNAGRMATFFKSRMTNLQLPLSIGRTRKTQDEEDDAYSDTNLQESEESGPETKDVAMDEPSDDESDAFIDDDESE</sequence>
<dbReference type="Pfam" id="PF00400">
    <property type="entry name" value="WD40"/>
    <property type="match status" value="4"/>
</dbReference>
<dbReference type="SUPFAM" id="SSF50978">
    <property type="entry name" value="WD40 repeat-like"/>
    <property type="match status" value="1"/>
</dbReference>
<feature type="region of interest" description="Disordered" evidence="6">
    <location>
        <begin position="737"/>
        <end position="797"/>
    </location>
</feature>
<dbReference type="PROSITE" id="PS50294">
    <property type="entry name" value="WD_REPEATS_REGION"/>
    <property type="match status" value="4"/>
</dbReference>
<dbReference type="InterPro" id="IPR019775">
    <property type="entry name" value="WD40_repeat_CS"/>
</dbReference>
<dbReference type="InterPro" id="IPR052060">
    <property type="entry name" value="Bromo_WD_repeat"/>
</dbReference>
<feature type="compositionally biased region" description="Acidic residues" evidence="6">
    <location>
        <begin position="831"/>
        <end position="843"/>
    </location>
</feature>
<dbReference type="EMBL" id="MCGE01000009">
    <property type="protein sequence ID" value="ORZ18068.1"/>
    <property type="molecule type" value="Genomic_DNA"/>
</dbReference>
<dbReference type="GO" id="GO:0007010">
    <property type="term" value="P:cytoskeleton organization"/>
    <property type="evidence" value="ECO:0007669"/>
    <property type="project" value="TreeGrafter"/>
</dbReference>
<dbReference type="CDD" id="cd04369">
    <property type="entry name" value="Bromodomain"/>
    <property type="match status" value="1"/>
</dbReference>
<dbReference type="PANTHER" id="PTHR16266">
    <property type="entry name" value="WD REPEAT DOMAIN 9"/>
    <property type="match status" value="1"/>
</dbReference>
<feature type="compositionally biased region" description="Low complexity" evidence="6">
    <location>
        <begin position="907"/>
        <end position="922"/>
    </location>
</feature>
<dbReference type="PROSITE" id="PS00678">
    <property type="entry name" value="WD_REPEATS_1"/>
    <property type="match status" value="1"/>
</dbReference>
<dbReference type="Proteomes" id="UP000193560">
    <property type="component" value="Unassembled WGS sequence"/>
</dbReference>
<reference evidence="8 9" key="1">
    <citation type="submission" date="2016-07" db="EMBL/GenBank/DDBJ databases">
        <title>Pervasive Adenine N6-methylation of Active Genes in Fungi.</title>
        <authorList>
            <consortium name="DOE Joint Genome Institute"/>
            <person name="Mondo S.J."/>
            <person name="Dannebaum R.O."/>
            <person name="Kuo R.C."/>
            <person name="Labutti K."/>
            <person name="Haridas S."/>
            <person name="Kuo A."/>
            <person name="Salamov A."/>
            <person name="Ahrendt S.R."/>
            <person name="Lipzen A."/>
            <person name="Sullivan W."/>
            <person name="Andreopoulos W.B."/>
            <person name="Clum A."/>
            <person name="Lindquist E."/>
            <person name="Daum C."/>
            <person name="Ramamoorthy G.K."/>
            <person name="Gryganskyi A."/>
            <person name="Culley D."/>
            <person name="Magnuson J.K."/>
            <person name="James T.Y."/>
            <person name="O'Malley M.A."/>
            <person name="Stajich J.E."/>
            <person name="Spatafora J.W."/>
            <person name="Visel A."/>
            <person name="Grigoriev I.V."/>
        </authorList>
    </citation>
    <scope>NUCLEOTIDE SEQUENCE [LARGE SCALE GENOMIC DNA]</scope>
    <source>
        <strain evidence="8 9">NRRL 1336</strain>
    </source>
</reference>
<dbReference type="OrthoDB" id="538223at2759"/>
<gene>
    <name evidence="8" type="ORF">BCR42DRAFT_350595</name>
</gene>
<dbReference type="Pfam" id="PF25437">
    <property type="entry name" value="BRWD1_N"/>
    <property type="match status" value="1"/>
</dbReference>
<dbReference type="SMART" id="SM00297">
    <property type="entry name" value="BROMO"/>
    <property type="match status" value="1"/>
</dbReference>
<evidence type="ECO:0000256" key="2">
    <source>
        <dbReference type="ARBA" id="ARBA00022737"/>
    </source>
</evidence>
<evidence type="ECO:0000256" key="5">
    <source>
        <dbReference type="PROSITE-ProRule" id="PRU00221"/>
    </source>
</evidence>
<feature type="region of interest" description="Disordered" evidence="6">
    <location>
        <begin position="1471"/>
        <end position="1525"/>
    </location>
</feature>
<feature type="compositionally biased region" description="Acidic residues" evidence="6">
    <location>
        <begin position="963"/>
        <end position="984"/>
    </location>
</feature>
<evidence type="ECO:0000256" key="1">
    <source>
        <dbReference type="ARBA" id="ARBA00022574"/>
    </source>
</evidence>
<dbReference type="InterPro" id="IPR057452">
    <property type="entry name" value="BRWD/PHIP_N"/>
</dbReference>
<dbReference type="InterPro" id="IPR036322">
    <property type="entry name" value="WD40_repeat_dom_sf"/>
</dbReference>
<feature type="repeat" description="WD" evidence="5">
    <location>
        <begin position="392"/>
        <end position="433"/>
    </location>
</feature>
<dbReference type="GO" id="GO:0008360">
    <property type="term" value="P:regulation of cell shape"/>
    <property type="evidence" value="ECO:0007669"/>
    <property type="project" value="TreeGrafter"/>
</dbReference>
<name>A0A1X2IKI6_9FUNG</name>
<feature type="compositionally biased region" description="Polar residues" evidence="6">
    <location>
        <begin position="1056"/>
        <end position="1072"/>
    </location>
</feature>
<keyword evidence="3 4" id="KW-0103">Bromodomain</keyword>
<feature type="compositionally biased region" description="Polar residues" evidence="6">
    <location>
        <begin position="351"/>
        <end position="361"/>
    </location>
</feature>
<keyword evidence="9" id="KW-1185">Reference proteome</keyword>
<feature type="compositionally biased region" description="Basic and acidic residues" evidence="6">
    <location>
        <begin position="820"/>
        <end position="830"/>
    </location>
</feature>
<dbReference type="GO" id="GO:0006357">
    <property type="term" value="P:regulation of transcription by RNA polymerase II"/>
    <property type="evidence" value="ECO:0007669"/>
    <property type="project" value="TreeGrafter"/>
</dbReference>
<dbReference type="PROSITE" id="PS50014">
    <property type="entry name" value="BROMODOMAIN_2"/>
    <property type="match status" value="1"/>
</dbReference>
<comment type="caution">
    <text evidence="8">The sequence shown here is derived from an EMBL/GenBank/DDBJ whole genome shotgun (WGS) entry which is preliminary data.</text>
</comment>
<feature type="region of interest" description="Disordered" evidence="6">
    <location>
        <begin position="810"/>
        <end position="1113"/>
    </location>
</feature>
<evidence type="ECO:0000256" key="4">
    <source>
        <dbReference type="PROSITE-ProRule" id="PRU00035"/>
    </source>
</evidence>
<dbReference type="InterPro" id="IPR001680">
    <property type="entry name" value="WD40_rpt"/>
</dbReference>
<evidence type="ECO:0000256" key="6">
    <source>
        <dbReference type="SAM" id="MobiDB-lite"/>
    </source>
</evidence>
<dbReference type="PROSITE" id="PS50082">
    <property type="entry name" value="WD_REPEATS_2"/>
    <property type="match status" value="4"/>
</dbReference>
<feature type="repeat" description="WD" evidence="5">
    <location>
        <begin position="162"/>
        <end position="203"/>
    </location>
</feature>
<accession>A0A1X2IKI6</accession>
<evidence type="ECO:0000256" key="3">
    <source>
        <dbReference type="ARBA" id="ARBA00023117"/>
    </source>
</evidence>
<evidence type="ECO:0000313" key="8">
    <source>
        <dbReference type="EMBL" id="ORZ18068.1"/>
    </source>
</evidence>
<feature type="repeat" description="WD" evidence="5">
    <location>
        <begin position="204"/>
        <end position="238"/>
    </location>
</feature>
<evidence type="ECO:0000313" key="9">
    <source>
        <dbReference type="Proteomes" id="UP000193560"/>
    </source>
</evidence>
<feature type="domain" description="Bromo" evidence="7">
    <location>
        <begin position="1380"/>
        <end position="1450"/>
    </location>
</feature>
<keyword evidence="2" id="KW-0677">Repeat</keyword>
<dbReference type="Gene3D" id="1.20.920.10">
    <property type="entry name" value="Bromodomain-like"/>
    <property type="match status" value="1"/>
</dbReference>
<dbReference type="GO" id="GO:0006325">
    <property type="term" value="P:chromatin organization"/>
    <property type="evidence" value="ECO:0007669"/>
    <property type="project" value="UniProtKB-ARBA"/>
</dbReference>
<feature type="compositionally biased region" description="Low complexity" evidence="6">
    <location>
        <begin position="1073"/>
        <end position="1093"/>
    </location>
</feature>
<dbReference type="InterPro" id="IPR015943">
    <property type="entry name" value="WD40/YVTN_repeat-like_dom_sf"/>
</dbReference>
<evidence type="ECO:0000259" key="7">
    <source>
        <dbReference type="PROSITE" id="PS50014"/>
    </source>
</evidence>
<organism evidence="8 9">
    <name type="scientific">Absidia repens</name>
    <dbReference type="NCBI Taxonomy" id="90262"/>
    <lineage>
        <taxon>Eukaryota</taxon>
        <taxon>Fungi</taxon>
        <taxon>Fungi incertae sedis</taxon>
        <taxon>Mucoromycota</taxon>
        <taxon>Mucoromycotina</taxon>
        <taxon>Mucoromycetes</taxon>
        <taxon>Mucorales</taxon>
        <taxon>Cunninghamellaceae</taxon>
        <taxon>Absidia</taxon>
    </lineage>
</organism>
<dbReference type="SUPFAM" id="SSF47370">
    <property type="entry name" value="Bromodomain"/>
    <property type="match status" value="1"/>
</dbReference>
<feature type="region of interest" description="Disordered" evidence="6">
    <location>
        <begin position="349"/>
        <end position="368"/>
    </location>
</feature>
<feature type="repeat" description="WD" evidence="5">
    <location>
        <begin position="579"/>
        <end position="621"/>
    </location>
</feature>
<dbReference type="Gene3D" id="2.130.10.10">
    <property type="entry name" value="YVTN repeat-like/Quinoprotein amine dehydrogenase"/>
    <property type="match status" value="2"/>
</dbReference>
<dbReference type="SMART" id="SM00320">
    <property type="entry name" value="WD40"/>
    <property type="match status" value="8"/>
</dbReference>
<feature type="compositionally biased region" description="Basic residues" evidence="6">
    <location>
        <begin position="1098"/>
        <end position="1113"/>
    </location>
</feature>
<dbReference type="InterPro" id="IPR036427">
    <property type="entry name" value="Bromodomain-like_sf"/>
</dbReference>
<feature type="compositionally biased region" description="Acidic residues" evidence="6">
    <location>
        <begin position="1507"/>
        <end position="1525"/>
    </location>
</feature>
<dbReference type="PANTHER" id="PTHR16266:SF17">
    <property type="entry name" value="BRWD3"/>
    <property type="match status" value="1"/>
</dbReference>
<proteinExistence type="predicted"/>
<keyword evidence="1 5" id="KW-0853">WD repeat</keyword>
<dbReference type="GO" id="GO:0005634">
    <property type="term" value="C:nucleus"/>
    <property type="evidence" value="ECO:0007669"/>
    <property type="project" value="TreeGrafter"/>
</dbReference>
<dbReference type="InterPro" id="IPR001487">
    <property type="entry name" value="Bromodomain"/>
</dbReference>